<proteinExistence type="inferred from homology"/>
<dbReference type="GO" id="GO:0004888">
    <property type="term" value="F:transmembrane signaling receptor activity"/>
    <property type="evidence" value="ECO:0007669"/>
    <property type="project" value="TreeGrafter"/>
</dbReference>
<feature type="transmembrane region" description="Helical" evidence="5">
    <location>
        <begin position="148"/>
        <end position="170"/>
    </location>
</feature>
<dbReference type="HOGENOM" id="CLU_511601_0_0_0"/>
<dbReference type="eggNOG" id="COG0840">
    <property type="taxonomic scope" value="Bacteria"/>
</dbReference>
<name>A0A081BWN1_VECG1</name>
<feature type="domain" description="Methyl-accepting transducer" evidence="6">
    <location>
        <begin position="230"/>
        <end position="445"/>
    </location>
</feature>
<feature type="coiled-coil region" evidence="4">
    <location>
        <begin position="416"/>
        <end position="454"/>
    </location>
</feature>
<sequence>MLGTSTFIYIQDLTRNYLDSIEKSSEALAQPLIEKIQGFDRSNLDIMLGTLSLQCIKLYEFNQEKNFSHFAVINSSRVISAHNNKELWGQPIEQPALVAALQQQKLITLRDNGVYHTLIPVFNAQQEYQATIDIGVFKYVRDEAVYTLLLKAIGLLCLFWGVTFLAISLVTTRLVIRPIRTIKLIFEHIAAGNLVQKIETSRTDEIGHLFTAMQLMVDKLAEIIVHVQDAAEHVASGSQSMRVNAVVMSQGAMQQAEATAETSASMEQMAANIRQNTENTLQTERIANKVVADALESGRIVIETVAAMHNIGKKIAVIEDISSQTRMLSLNATIEAARAQESGRGFAVVAAEVRNLSEKSQAAATEIRRLIHSSMSIAEKAGAMLTTLVPDIQKTAQLIQEISAASREQNSGVEQISRAMQQLDQVTQQNSATSAELSATAEDLTKEANLLQSAITFFTTKSE</sequence>
<dbReference type="CDD" id="cd06225">
    <property type="entry name" value="HAMP"/>
    <property type="match status" value="1"/>
</dbReference>
<evidence type="ECO:0000259" key="6">
    <source>
        <dbReference type="PROSITE" id="PS50111"/>
    </source>
</evidence>
<dbReference type="PROSITE" id="PS50885">
    <property type="entry name" value="HAMP"/>
    <property type="match status" value="1"/>
</dbReference>
<protein>
    <submittedName>
        <fullName evidence="8">Methyl-accepting chemotaxis sensory transducer</fullName>
    </submittedName>
</protein>
<evidence type="ECO:0000313" key="9">
    <source>
        <dbReference type="Proteomes" id="UP000030661"/>
    </source>
</evidence>
<evidence type="ECO:0000256" key="4">
    <source>
        <dbReference type="SAM" id="Coils"/>
    </source>
</evidence>
<evidence type="ECO:0000259" key="7">
    <source>
        <dbReference type="PROSITE" id="PS50885"/>
    </source>
</evidence>
<keyword evidence="9" id="KW-1185">Reference proteome</keyword>
<evidence type="ECO:0000256" key="3">
    <source>
        <dbReference type="PROSITE-ProRule" id="PRU00284"/>
    </source>
</evidence>
<organism evidence="8">
    <name type="scientific">Vecturithrix granuli</name>
    <dbReference type="NCBI Taxonomy" id="1499967"/>
    <lineage>
        <taxon>Bacteria</taxon>
        <taxon>Candidatus Moduliflexota</taxon>
        <taxon>Candidatus Vecturitrichia</taxon>
        <taxon>Candidatus Vecturitrichales</taxon>
        <taxon>Candidatus Vecturitrichaceae</taxon>
        <taxon>Candidatus Vecturithrix</taxon>
    </lineage>
</organism>
<dbReference type="GO" id="GO:0006935">
    <property type="term" value="P:chemotaxis"/>
    <property type="evidence" value="ECO:0007669"/>
    <property type="project" value="UniProtKB-KW"/>
</dbReference>
<dbReference type="InterPro" id="IPR051310">
    <property type="entry name" value="MCP_chemotaxis"/>
</dbReference>
<dbReference type="Gene3D" id="1.10.287.950">
    <property type="entry name" value="Methyl-accepting chemotaxis protein"/>
    <property type="match status" value="1"/>
</dbReference>
<gene>
    <name evidence="8" type="ORF">U27_03700</name>
</gene>
<dbReference type="PROSITE" id="PS50111">
    <property type="entry name" value="CHEMOTAXIS_TRANSDUC_2"/>
    <property type="match status" value="1"/>
</dbReference>
<accession>A0A081BWN1</accession>
<dbReference type="SMART" id="SM00283">
    <property type="entry name" value="MA"/>
    <property type="match status" value="1"/>
</dbReference>
<dbReference type="EMBL" id="DF820465">
    <property type="protein sequence ID" value="GAK56736.1"/>
    <property type="molecule type" value="Genomic_DNA"/>
</dbReference>
<evidence type="ECO:0000256" key="2">
    <source>
        <dbReference type="ARBA" id="ARBA00029447"/>
    </source>
</evidence>
<comment type="similarity">
    <text evidence="2">Belongs to the methyl-accepting chemotaxis (MCP) protein family.</text>
</comment>
<keyword evidence="3" id="KW-0807">Transducer</keyword>
<dbReference type="STRING" id="1499967.U27_03700"/>
<dbReference type="SMART" id="SM00304">
    <property type="entry name" value="HAMP"/>
    <property type="match status" value="1"/>
</dbReference>
<evidence type="ECO:0000256" key="1">
    <source>
        <dbReference type="ARBA" id="ARBA00022500"/>
    </source>
</evidence>
<evidence type="ECO:0000256" key="5">
    <source>
        <dbReference type="SAM" id="Phobius"/>
    </source>
</evidence>
<dbReference type="Proteomes" id="UP000030661">
    <property type="component" value="Unassembled WGS sequence"/>
</dbReference>
<keyword evidence="5" id="KW-1133">Transmembrane helix</keyword>
<dbReference type="PANTHER" id="PTHR43531">
    <property type="entry name" value="PROTEIN ICFG"/>
    <property type="match status" value="1"/>
</dbReference>
<dbReference type="InterPro" id="IPR004089">
    <property type="entry name" value="MCPsignal_dom"/>
</dbReference>
<dbReference type="InterPro" id="IPR003660">
    <property type="entry name" value="HAMP_dom"/>
</dbReference>
<dbReference type="Pfam" id="PF00015">
    <property type="entry name" value="MCPsignal"/>
    <property type="match status" value="1"/>
</dbReference>
<dbReference type="SUPFAM" id="SSF58104">
    <property type="entry name" value="Methyl-accepting chemotaxis protein (MCP) signaling domain"/>
    <property type="match status" value="1"/>
</dbReference>
<keyword evidence="5" id="KW-0812">Transmembrane</keyword>
<keyword evidence="1" id="KW-0145">Chemotaxis</keyword>
<reference evidence="8" key="1">
    <citation type="journal article" date="2015" name="PeerJ">
        <title>First genomic representation of candidate bacterial phylum KSB3 points to enhanced environmental sensing as a trigger of wastewater bulking.</title>
        <authorList>
            <person name="Sekiguchi Y."/>
            <person name="Ohashi A."/>
            <person name="Parks D.H."/>
            <person name="Yamauchi T."/>
            <person name="Tyson G.W."/>
            <person name="Hugenholtz P."/>
        </authorList>
    </citation>
    <scope>NUCLEOTIDE SEQUENCE [LARGE SCALE GENOMIC DNA]</scope>
</reference>
<feature type="domain" description="HAMP" evidence="7">
    <location>
        <begin position="173"/>
        <end position="225"/>
    </location>
</feature>
<dbReference type="Pfam" id="PF00672">
    <property type="entry name" value="HAMP"/>
    <property type="match status" value="1"/>
</dbReference>
<evidence type="ECO:0000313" key="8">
    <source>
        <dbReference type="EMBL" id="GAK56736.1"/>
    </source>
</evidence>
<dbReference type="PANTHER" id="PTHR43531:SF11">
    <property type="entry name" value="METHYL-ACCEPTING CHEMOTAXIS PROTEIN 3"/>
    <property type="match status" value="1"/>
</dbReference>
<keyword evidence="5" id="KW-0472">Membrane</keyword>
<dbReference type="GO" id="GO:0007165">
    <property type="term" value="P:signal transduction"/>
    <property type="evidence" value="ECO:0007669"/>
    <property type="project" value="UniProtKB-KW"/>
</dbReference>
<keyword evidence="4" id="KW-0175">Coiled coil</keyword>
<dbReference type="GO" id="GO:0005886">
    <property type="term" value="C:plasma membrane"/>
    <property type="evidence" value="ECO:0007669"/>
    <property type="project" value="TreeGrafter"/>
</dbReference>
<dbReference type="AlphaFoldDB" id="A0A081BWN1"/>